<dbReference type="GO" id="GO:0006351">
    <property type="term" value="P:DNA-templated transcription"/>
    <property type="evidence" value="ECO:0007669"/>
    <property type="project" value="UniProtKB-UniRule"/>
</dbReference>
<protein>
    <recommendedName>
        <fullName evidence="3 11">DNA-directed RNA polymerase subunit omega</fullName>
        <shortName evidence="11">RNAP omega subunit</shortName>
        <ecNumber evidence="2 11">2.7.7.6</ecNumber>
    </recommendedName>
    <alternativeName>
        <fullName evidence="9 11">RNA polymerase omega subunit</fullName>
    </alternativeName>
    <alternativeName>
        <fullName evidence="8 11">Transcriptase subunit omega</fullName>
    </alternativeName>
</protein>
<reference evidence="12" key="1">
    <citation type="journal article" date="2018" name="Genome Announc.">
        <title>Draft Genome Sequence of "Candidatus Phycosocius bacilliformis," an Alphaproteobacterial Ectosymbiont of the Hydrocarbon-Producing Green Alga Botryococcus braunii.</title>
        <authorList>
            <person name="Tanabe Y."/>
            <person name="Yamaguchi H."/>
            <person name="Watanabe M.M."/>
        </authorList>
    </citation>
    <scope>NUCLEOTIDE SEQUENCE [LARGE SCALE GENOMIC DNA]</scope>
    <source>
        <strain evidence="12">BOTRYCO-2</strain>
    </source>
</reference>
<proteinExistence type="inferred from homology"/>
<comment type="subunit">
    <text evidence="11">The RNAP catalytic core consists of 2 alpha, 1 beta, 1 beta' and 1 omega subunit. When a sigma factor is associated with the core the holoenzyme is formed, which can initiate transcription.</text>
</comment>
<keyword evidence="6 11" id="KW-0548">Nucleotidyltransferase</keyword>
<gene>
    <name evidence="11 12" type="primary">rpoZ</name>
    <name evidence="12" type="ORF">PbB2_00919</name>
</gene>
<evidence type="ECO:0000256" key="1">
    <source>
        <dbReference type="ARBA" id="ARBA00006711"/>
    </source>
</evidence>
<organism evidence="12 13">
    <name type="scientific">Candidatus Phycosocius bacilliformis</name>
    <dbReference type="NCBI Taxonomy" id="1445552"/>
    <lineage>
        <taxon>Bacteria</taxon>
        <taxon>Pseudomonadati</taxon>
        <taxon>Pseudomonadota</taxon>
        <taxon>Alphaproteobacteria</taxon>
        <taxon>Caulobacterales</taxon>
        <taxon>Caulobacterales incertae sedis</taxon>
        <taxon>Candidatus Phycosocius</taxon>
    </lineage>
</organism>
<dbReference type="NCBIfam" id="TIGR00690">
    <property type="entry name" value="rpoZ"/>
    <property type="match status" value="1"/>
</dbReference>
<dbReference type="InterPro" id="IPR003716">
    <property type="entry name" value="DNA-dir_RNA_pol_omega"/>
</dbReference>
<evidence type="ECO:0000256" key="9">
    <source>
        <dbReference type="ARBA" id="ARBA00030998"/>
    </source>
</evidence>
<evidence type="ECO:0000256" key="5">
    <source>
        <dbReference type="ARBA" id="ARBA00022679"/>
    </source>
</evidence>
<dbReference type="Pfam" id="PF01192">
    <property type="entry name" value="RNA_pol_Rpb6"/>
    <property type="match status" value="1"/>
</dbReference>
<dbReference type="EC" id="2.7.7.6" evidence="2 11"/>
<comment type="function">
    <text evidence="11">Promotes RNA polymerase assembly. Latches the N- and C-terminal regions of the beta' subunit thereby facilitating its interaction with the beta and alpha subunits.</text>
</comment>
<comment type="catalytic activity">
    <reaction evidence="10 11">
        <text>RNA(n) + a ribonucleoside 5'-triphosphate = RNA(n+1) + diphosphate</text>
        <dbReference type="Rhea" id="RHEA:21248"/>
        <dbReference type="Rhea" id="RHEA-COMP:14527"/>
        <dbReference type="Rhea" id="RHEA-COMP:17342"/>
        <dbReference type="ChEBI" id="CHEBI:33019"/>
        <dbReference type="ChEBI" id="CHEBI:61557"/>
        <dbReference type="ChEBI" id="CHEBI:140395"/>
        <dbReference type="EC" id="2.7.7.6"/>
    </reaction>
</comment>
<keyword evidence="4 11" id="KW-0240">DNA-directed RNA polymerase</keyword>
<evidence type="ECO:0000256" key="2">
    <source>
        <dbReference type="ARBA" id="ARBA00012418"/>
    </source>
</evidence>
<dbReference type="PANTHER" id="PTHR34476">
    <property type="entry name" value="DNA-DIRECTED RNA POLYMERASE SUBUNIT OMEGA"/>
    <property type="match status" value="1"/>
</dbReference>
<dbReference type="EMBL" id="BFBR01000002">
    <property type="protein sequence ID" value="GBF57254.1"/>
    <property type="molecule type" value="Genomic_DNA"/>
</dbReference>
<name>A0A2P2E891_9PROT</name>
<dbReference type="GO" id="GO:0003677">
    <property type="term" value="F:DNA binding"/>
    <property type="evidence" value="ECO:0007669"/>
    <property type="project" value="UniProtKB-UniRule"/>
</dbReference>
<evidence type="ECO:0000313" key="12">
    <source>
        <dbReference type="EMBL" id="GBF57254.1"/>
    </source>
</evidence>
<evidence type="ECO:0000256" key="11">
    <source>
        <dbReference type="HAMAP-Rule" id="MF_00366"/>
    </source>
</evidence>
<evidence type="ECO:0000256" key="4">
    <source>
        <dbReference type="ARBA" id="ARBA00022478"/>
    </source>
</evidence>
<dbReference type="GO" id="GO:0000428">
    <property type="term" value="C:DNA-directed RNA polymerase complex"/>
    <property type="evidence" value="ECO:0007669"/>
    <property type="project" value="UniProtKB-KW"/>
</dbReference>
<dbReference type="SUPFAM" id="SSF63562">
    <property type="entry name" value="RPB6/omega subunit-like"/>
    <property type="match status" value="1"/>
</dbReference>
<evidence type="ECO:0000256" key="10">
    <source>
        <dbReference type="ARBA" id="ARBA00048552"/>
    </source>
</evidence>
<accession>A0A2P2E891</accession>
<dbReference type="AlphaFoldDB" id="A0A2P2E891"/>
<dbReference type="InterPro" id="IPR006110">
    <property type="entry name" value="Pol_omega/Rpo6/RPB6"/>
</dbReference>
<keyword evidence="5 11" id="KW-0808">Transferase</keyword>
<dbReference type="SMART" id="SM01409">
    <property type="entry name" value="RNA_pol_Rpb6"/>
    <property type="match status" value="1"/>
</dbReference>
<sequence length="117" mass="13104">MARVTVEDCVERVPNRFSLVLFAAHRARQISGGAALTLDRDRDKDPVVALREIADATIETEDLRDGLVASLREVRPHAVREEEESDLLALEAPVLATEDDVLRALQQEQEAVREDPY</sequence>
<dbReference type="Proteomes" id="UP000245086">
    <property type="component" value="Unassembled WGS sequence"/>
</dbReference>
<dbReference type="PANTHER" id="PTHR34476:SF1">
    <property type="entry name" value="DNA-DIRECTED RNA POLYMERASE SUBUNIT OMEGA"/>
    <property type="match status" value="1"/>
</dbReference>
<dbReference type="Gene3D" id="3.90.940.10">
    <property type="match status" value="1"/>
</dbReference>
<dbReference type="InterPro" id="IPR036161">
    <property type="entry name" value="RPB6/omega-like_sf"/>
</dbReference>
<comment type="caution">
    <text evidence="12">The sequence shown here is derived from an EMBL/GenBank/DDBJ whole genome shotgun (WGS) entry which is preliminary data.</text>
</comment>
<evidence type="ECO:0000256" key="3">
    <source>
        <dbReference type="ARBA" id="ARBA00013725"/>
    </source>
</evidence>
<keyword evidence="13" id="KW-1185">Reference proteome</keyword>
<dbReference type="OrthoDB" id="9796300at2"/>
<dbReference type="RefSeq" id="WP_108984115.1">
    <property type="nucleotide sequence ID" value="NZ_BFBR01000002.1"/>
</dbReference>
<evidence type="ECO:0000256" key="7">
    <source>
        <dbReference type="ARBA" id="ARBA00023163"/>
    </source>
</evidence>
<evidence type="ECO:0000256" key="6">
    <source>
        <dbReference type="ARBA" id="ARBA00022695"/>
    </source>
</evidence>
<keyword evidence="7 11" id="KW-0804">Transcription</keyword>
<evidence type="ECO:0000256" key="8">
    <source>
        <dbReference type="ARBA" id="ARBA00029924"/>
    </source>
</evidence>
<dbReference type="GO" id="GO:0003899">
    <property type="term" value="F:DNA-directed RNA polymerase activity"/>
    <property type="evidence" value="ECO:0007669"/>
    <property type="project" value="UniProtKB-UniRule"/>
</dbReference>
<dbReference type="HAMAP" id="MF_00366">
    <property type="entry name" value="RNApol_bact_RpoZ"/>
    <property type="match status" value="1"/>
</dbReference>
<comment type="similarity">
    <text evidence="1 11">Belongs to the RNA polymerase subunit omega family.</text>
</comment>
<evidence type="ECO:0000313" key="13">
    <source>
        <dbReference type="Proteomes" id="UP000245086"/>
    </source>
</evidence>